<accession>A0ABV8EQK2</accession>
<name>A0ABV8EQK2_9BACT</name>
<keyword evidence="2" id="KW-1185">Reference proteome</keyword>
<dbReference type="Proteomes" id="UP001595766">
    <property type="component" value="Unassembled WGS sequence"/>
</dbReference>
<organism evidence="1 2">
    <name type="scientific">Belliella kenyensis</name>
    <dbReference type="NCBI Taxonomy" id="1472724"/>
    <lineage>
        <taxon>Bacteria</taxon>
        <taxon>Pseudomonadati</taxon>
        <taxon>Bacteroidota</taxon>
        <taxon>Cytophagia</taxon>
        <taxon>Cytophagales</taxon>
        <taxon>Cyclobacteriaceae</taxon>
        <taxon>Belliella</taxon>
    </lineage>
</organism>
<sequence length="204" mass="23439">MKKLYPTLIILILIACQSSKELHYLKHGENYYRLKINQHAFLSSSRYMSGEFDENAVNYFFSEIARPDSSKFSSKPVEKISTEGNYSLENKTLVFLLSTNSKEVTDLIGSFASNEQTLKTIASITRREFIAEAKKLQLGNKQLDKKAEDLESLGKEYLNMIENSSVDQAHSILLSYINHIAYLRGSNKRFEDLSQAQKWVIDEY</sequence>
<dbReference type="RefSeq" id="WP_241297619.1">
    <property type="nucleotide sequence ID" value="NZ_JAKZGR010000027.1"/>
</dbReference>
<gene>
    <name evidence="1" type="ORF">ACFOUP_13025</name>
</gene>
<proteinExistence type="predicted"/>
<evidence type="ECO:0000313" key="2">
    <source>
        <dbReference type="Proteomes" id="UP001595766"/>
    </source>
</evidence>
<comment type="caution">
    <text evidence="1">The sequence shown here is derived from an EMBL/GenBank/DDBJ whole genome shotgun (WGS) entry which is preliminary data.</text>
</comment>
<reference evidence="2" key="1">
    <citation type="journal article" date="2019" name="Int. J. Syst. Evol. Microbiol.">
        <title>The Global Catalogue of Microorganisms (GCM) 10K type strain sequencing project: providing services to taxonomists for standard genome sequencing and annotation.</title>
        <authorList>
            <consortium name="The Broad Institute Genomics Platform"/>
            <consortium name="The Broad Institute Genome Sequencing Center for Infectious Disease"/>
            <person name="Wu L."/>
            <person name="Ma J."/>
        </authorList>
    </citation>
    <scope>NUCLEOTIDE SEQUENCE [LARGE SCALE GENOMIC DNA]</scope>
    <source>
        <strain evidence="2">CECT 8551</strain>
    </source>
</reference>
<evidence type="ECO:0000313" key="1">
    <source>
        <dbReference type="EMBL" id="MFC3977302.1"/>
    </source>
</evidence>
<protein>
    <submittedName>
        <fullName evidence="1">Uncharacterized protein</fullName>
    </submittedName>
</protein>
<dbReference type="PROSITE" id="PS51257">
    <property type="entry name" value="PROKAR_LIPOPROTEIN"/>
    <property type="match status" value="1"/>
</dbReference>
<dbReference type="EMBL" id="JBHSAV010000054">
    <property type="protein sequence ID" value="MFC3977302.1"/>
    <property type="molecule type" value="Genomic_DNA"/>
</dbReference>